<protein>
    <submittedName>
        <fullName evidence="1">3631_t:CDS:1</fullName>
    </submittedName>
</protein>
<reference evidence="1" key="1">
    <citation type="submission" date="2021-06" db="EMBL/GenBank/DDBJ databases">
        <authorList>
            <person name="Kallberg Y."/>
            <person name="Tangrot J."/>
            <person name="Rosling A."/>
        </authorList>
    </citation>
    <scope>NUCLEOTIDE SEQUENCE</scope>
    <source>
        <strain evidence="1">AZ414A</strain>
    </source>
</reference>
<comment type="caution">
    <text evidence="1">The sequence shown here is derived from an EMBL/GenBank/DDBJ whole genome shotgun (WGS) entry which is preliminary data.</text>
</comment>
<dbReference type="Gene3D" id="2.60.120.260">
    <property type="entry name" value="Galactose-binding domain-like"/>
    <property type="match status" value="2"/>
</dbReference>
<dbReference type="EMBL" id="CAJVPK010000421">
    <property type="protein sequence ID" value="CAG8508071.1"/>
    <property type="molecule type" value="Genomic_DNA"/>
</dbReference>
<name>A0A9N8ZV00_9GLOM</name>
<organism evidence="1 2">
    <name type="scientific">Diversispora eburnea</name>
    <dbReference type="NCBI Taxonomy" id="1213867"/>
    <lineage>
        <taxon>Eukaryota</taxon>
        <taxon>Fungi</taxon>
        <taxon>Fungi incertae sedis</taxon>
        <taxon>Mucoromycota</taxon>
        <taxon>Glomeromycotina</taxon>
        <taxon>Glomeromycetes</taxon>
        <taxon>Diversisporales</taxon>
        <taxon>Diversisporaceae</taxon>
        <taxon>Diversispora</taxon>
    </lineage>
</organism>
<evidence type="ECO:0000313" key="1">
    <source>
        <dbReference type="EMBL" id="CAG8508071.1"/>
    </source>
</evidence>
<evidence type="ECO:0000313" key="2">
    <source>
        <dbReference type="Proteomes" id="UP000789706"/>
    </source>
</evidence>
<accession>A0A9N8ZV00</accession>
<sequence>MATLFNGWENYSDEPYYFMGVDSSIFYENANVIGSAGMWMAINANRTITIDFMSNRPINGTVDWKKYENILDVPNNTISLLFGVFLAGDGQIWVNQFEFNTVDESQVLTTNYSVYSTNATTYPGQLDHPINLFTSYPVTTATVVNDNTNTKVTKDSRVIISITIAKFAIDIPANLSVAQLSLRYKDSGFSFVHFAWYTETAIIFRLFQLPHKINSSILLSDEWYSAGDEQYYIVGVDSSIFYENATGTSGFVKSDPIFEGRLSNFFGTMAQRFFPRDFLGKRLRLTSFVKSNNVTGWAGMWMRIDTNITQTLDNMYYRPITGTVDWKKYESILDVPNNTVSLLFGVLLSGDGEVWFNQFEFNTVDESQVLTTNYSVYPINGTTYSGQTRSSN</sequence>
<dbReference type="AlphaFoldDB" id="A0A9N8ZV00"/>
<keyword evidence="2" id="KW-1185">Reference proteome</keyword>
<dbReference type="OrthoDB" id="2434837at2759"/>
<proteinExistence type="predicted"/>
<dbReference type="Proteomes" id="UP000789706">
    <property type="component" value="Unassembled WGS sequence"/>
</dbReference>
<gene>
    <name evidence="1" type="ORF">DEBURN_LOCUS5029</name>
</gene>